<dbReference type="PANTHER" id="PTHR39596">
    <property type="match status" value="1"/>
</dbReference>
<feature type="domain" description="Heterokaryon incompatibility" evidence="1">
    <location>
        <begin position="377"/>
        <end position="458"/>
    </location>
</feature>
<dbReference type="InterPro" id="IPR010730">
    <property type="entry name" value="HET"/>
</dbReference>
<proteinExistence type="predicted"/>
<dbReference type="Proteomes" id="UP000297245">
    <property type="component" value="Unassembled WGS sequence"/>
</dbReference>
<organism evidence="2 3">
    <name type="scientific">Dendrothele bispora (strain CBS 962.96)</name>
    <dbReference type="NCBI Taxonomy" id="1314807"/>
    <lineage>
        <taxon>Eukaryota</taxon>
        <taxon>Fungi</taxon>
        <taxon>Dikarya</taxon>
        <taxon>Basidiomycota</taxon>
        <taxon>Agaricomycotina</taxon>
        <taxon>Agaricomycetes</taxon>
        <taxon>Agaricomycetidae</taxon>
        <taxon>Agaricales</taxon>
        <taxon>Agaricales incertae sedis</taxon>
        <taxon>Dendrothele</taxon>
    </lineage>
</organism>
<accession>A0A4V4HHX7</accession>
<protein>
    <recommendedName>
        <fullName evidence="1">Heterokaryon incompatibility domain-containing protein</fullName>
    </recommendedName>
</protein>
<evidence type="ECO:0000313" key="3">
    <source>
        <dbReference type="Proteomes" id="UP000297245"/>
    </source>
</evidence>
<dbReference type="Pfam" id="PF06985">
    <property type="entry name" value="HET"/>
    <property type="match status" value="1"/>
</dbReference>
<gene>
    <name evidence="2" type="ORF">K435DRAFT_850919</name>
</gene>
<evidence type="ECO:0000259" key="1">
    <source>
        <dbReference type="Pfam" id="PF06985"/>
    </source>
</evidence>
<dbReference type="EMBL" id="ML179056">
    <property type="protein sequence ID" value="THV04456.1"/>
    <property type="molecule type" value="Genomic_DNA"/>
</dbReference>
<keyword evidence="3" id="KW-1185">Reference proteome</keyword>
<dbReference type="OrthoDB" id="2426273at2759"/>
<dbReference type="AlphaFoldDB" id="A0A4V4HHX7"/>
<evidence type="ECO:0000313" key="2">
    <source>
        <dbReference type="EMBL" id="THV04456.1"/>
    </source>
</evidence>
<dbReference type="PANTHER" id="PTHR39596:SF2">
    <property type="entry name" value="HET DOMAIN PROTEIN (AFU_ORTHOLOGUE AFUA_1G17550)-RELATED"/>
    <property type="match status" value="1"/>
</dbReference>
<sequence length="790" mass="90283">MQRSPADPSIAKDGETPYVTPPFIEFTVPYLCLDVPYDYNPQGFWDFPERAGWMLDGKALHRTFPTHIVWQDIHHLDAEYTCRSRAVSEEILARRPRDSLRLKCFRINGQASTLSEEVAFLQAWLFFGVLAEVSSTCGVSADLHAECIVVEDGSRMVSVGVLNSLICRWHASLNVLPDGVARERVTRLLRVVKHVMSLQTVISTYGDPKKSETRSLTYLQCKVLLSIRILFRAILFVLSLSRHRDLGDIHFLMDPQLEESFPSRWDELKEYSNEELLDNGWCKSECKLLEQMDGSCNFFATRFKRWRMDHRRCGDFTCLADQIDEDHYKTIHVESGCQCTSIIVNPEELRNILKKGEVPVVDITDEDELVVNRDRPYIAISHVWSHGLGNPQENSLPLCQIRRLRQNLSRLQVVGESRPAVWIDTLCIPVAKHFREYRKRAIELMGRTYDRAEVVLVLDRELQRVDARKIPTLQLDILKAFVGWTRRLWTLQEAALARKVYIETVSGLEPFWANPKDGSETLLPQMCFREGFKGLILDRIPPLTVLRQETKVDKLELGGGFSIVTTRTALQSLCFAVKHRSTSKMEDEAIILAITLGMDVKNLVALHDVDERIAQFFEMMRDVPCDIIFGDCERVRFAPYRWAPRSLLNFPIVKLDSFALPGICDSRGLHAIYQGFIFTDASARNPIDDKYFAIDRSSGLKYEFRCQDTSGIQQLPDKPALIFRPNNINEDVAVVNLHQHLAIDSEEPFVVNIVGYLKLEASGGLDFSTIGPDDILEGETTSRDRAWIIT</sequence>
<name>A0A4V4HHX7_DENBC</name>
<reference evidence="2 3" key="1">
    <citation type="journal article" date="2019" name="Nat. Ecol. Evol.">
        <title>Megaphylogeny resolves global patterns of mushroom evolution.</title>
        <authorList>
            <person name="Varga T."/>
            <person name="Krizsan K."/>
            <person name="Foldi C."/>
            <person name="Dima B."/>
            <person name="Sanchez-Garcia M."/>
            <person name="Sanchez-Ramirez S."/>
            <person name="Szollosi G.J."/>
            <person name="Szarkandi J.G."/>
            <person name="Papp V."/>
            <person name="Albert L."/>
            <person name="Andreopoulos W."/>
            <person name="Angelini C."/>
            <person name="Antonin V."/>
            <person name="Barry K.W."/>
            <person name="Bougher N.L."/>
            <person name="Buchanan P."/>
            <person name="Buyck B."/>
            <person name="Bense V."/>
            <person name="Catcheside P."/>
            <person name="Chovatia M."/>
            <person name="Cooper J."/>
            <person name="Damon W."/>
            <person name="Desjardin D."/>
            <person name="Finy P."/>
            <person name="Geml J."/>
            <person name="Haridas S."/>
            <person name="Hughes K."/>
            <person name="Justo A."/>
            <person name="Karasinski D."/>
            <person name="Kautmanova I."/>
            <person name="Kiss B."/>
            <person name="Kocsube S."/>
            <person name="Kotiranta H."/>
            <person name="LaButti K.M."/>
            <person name="Lechner B.E."/>
            <person name="Liimatainen K."/>
            <person name="Lipzen A."/>
            <person name="Lukacs Z."/>
            <person name="Mihaltcheva S."/>
            <person name="Morgado L.N."/>
            <person name="Niskanen T."/>
            <person name="Noordeloos M.E."/>
            <person name="Ohm R.A."/>
            <person name="Ortiz-Santana B."/>
            <person name="Ovrebo C."/>
            <person name="Racz N."/>
            <person name="Riley R."/>
            <person name="Savchenko A."/>
            <person name="Shiryaev A."/>
            <person name="Soop K."/>
            <person name="Spirin V."/>
            <person name="Szebenyi C."/>
            <person name="Tomsovsky M."/>
            <person name="Tulloss R.E."/>
            <person name="Uehling J."/>
            <person name="Grigoriev I.V."/>
            <person name="Vagvolgyi C."/>
            <person name="Papp T."/>
            <person name="Martin F.M."/>
            <person name="Miettinen O."/>
            <person name="Hibbett D.S."/>
            <person name="Nagy L.G."/>
        </authorList>
    </citation>
    <scope>NUCLEOTIDE SEQUENCE [LARGE SCALE GENOMIC DNA]</scope>
    <source>
        <strain evidence="2 3">CBS 962.96</strain>
    </source>
</reference>